<feature type="domain" description="AB hydrolase-1" evidence="2">
    <location>
        <begin position="108"/>
        <end position="155"/>
    </location>
</feature>
<feature type="chain" id="PRO_5004900651" evidence="1">
    <location>
        <begin position="29"/>
        <end position="163"/>
    </location>
</feature>
<dbReference type="InterPro" id="IPR029058">
    <property type="entry name" value="AB_hydrolase_fold"/>
</dbReference>
<protein>
    <submittedName>
        <fullName evidence="3">Alpha beta fold family protein</fullName>
    </submittedName>
</protein>
<feature type="signal peptide" evidence="1">
    <location>
        <begin position="1"/>
        <end position="28"/>
    </location>
</feature>
<evidence type="ECO:0000259" key="2">
    <source>
        <dbReference type="Pfam" id="PF00561"/>
    </source>
</evidence>
<reference evidence="3 4" key="1">
    <citation type="journal article" date="2014" name="Mol. Plant">
        <title>Chromosome Scale Genome Assembly and Transcriptome Profiling of Nannochloropsis gaditana in Nitrogen Depletion.</title>
        <authorList>
            <person name="Corteggiani Carpinelli E."/>
            <person name="Telatin A."/>
            <person name="Vitulo N."/>
            <person name="Forcato C."/>
            <person name="D'Angelo M."/>
            <person name="Schiavon R."/>
            <person name="Vezzi A."/>
            <person name="Giacometti G.M."/>
            <person name="Morosinotto T."/>
            <person name="Valle G."/>
        </authorList>
    </citation>
    <scope>NUCLEOTIDE SEQUENCE [LARGE SCALE GENOMIC DNA]</scope>
    <source>
        <strain evidence="3 4">B-31</strain>
    </source>
</reference>
<gene>
    <name evidence="3" type="ORF">Naga_100598g1</name>
</gene>
<dbReference type="PANTHER" id="PTHR46438:SF2">
    <property type="entry name" value="ALPHA_BETA-HYDROLASES SUPERFAMILY PROTEIN"/>
    <property type="match status" value="1"/>
</dbReference>
<dbReference type="AlphaFoldDB" id="W7T9M1"/>
<dbReference type="InterPro" id="IPR000073">
    <property type="entry name" value="AB_hydrolase_1"/>
</dbReference>
<feature type="non-terminal residue" evidence="3">
    <location>
        <position position="163"/>
    </location>
</feature>
<dbReference type="PANTHER" id="PTHR46438">
    <property type="entry name" value="ALPHA/BETA-HYDROLASES SUPERFAMILY PROTEIN"/>
    <property type="match status" value="1"/>
</dbReference>
<evidence type="ECO:0000256" key="1">
    <source>
        <dbReference type="SAM" id="SignalP"/>
    </source>
</evidence>
<dbReference type="Proteomes" id="UP000019335">
    <property type="component" value="Chromosome 18"/>
</dbReference>
<keyword evidence="1" id="KW-0732">Signal</keyword>
<dbReference type="GO" id="GO:0009507">
    <property type="term" value="C:chloroplast"/>
    <property type="evidence" value="ECO:0007669"/>
    <property type="project" value="TreeGrafter"/>
</dbReference>
<dbReference type="EMBL" id="AZIL01001868">
    <property type="protein sequence ID" value="EWM23072.1"/>
    <property type="molecule type" value="Genomic_DNA"/>
</dbReference>
<evidence type="ECO:0000313" key="4">
    <source>
        <dbReference type="Proteomes" id="UP000019335"/>
    </source>
</evidence>
<keyword evidence="4" id="KW-1185">Reference proteome</keyword>
<sequence>MSAPRCRCVLPLLRHFLLVLLLSRVALPFVLPCLHRPLSAPSTRVFLSSDGSTATNLQASPTPALAVDARGRSRLPWRKEGYSYWSWQGHHIHYVALEGEDSRQANKPPIVLIHGFGASAFHWRYNIPALARTHRVFALDLLGFGLSDKPLTEYNAEVGKEGG</sequence>
<organism evidence="3 4">
    <name type="scientific">Nannochloropsis gaditana</name>
    <dbReference type="NCBI Taxonomy" id="72520"/>
    <lineage>
        <taxon>Eukaryota</taxon>
        <taxon>Sar</taxon>
        <taxon>Stramenopiles</taxon>
        <taxon>Ochrophyta</taxon>
        <taxon>Eustigmatophyceae</taxon>
        <taxon>Eustigmatales</taxon>
        <taxon>Monodopsidaceae</taxon>
        <taxon>Nannochloropsis</taxon>
    </lineage>
</organism>
<dbReference type="Gene3D" id="3.40.50.1820">
    <property type="entry name" value="alpha/beta hydrolase"/>
    <property type="match status" value="1"/>
</dbReference>
<dbReference type="Pfam" id="PF00561">
    <property type="entry name" value="Abhydrolase_1"/>
    <property type="match status" value="1"/>
</dbReference>
<name>W7T9M1_9STRA</name>
<accession>W7T9M1</accession>
<dbReference type="SUPFAM" id="SSF53474">
    <property type="entry name" value="alpha/beta-Hydrolases"/>
    <property type="match status" value="1"/>
</dbReference>
<proteinExistence type="predicted"/>
<evidence type="ECO:0000313" key="3">
    <source>
        <dbReference type="EMBL" id="EWM23072.1"/>
    </source>
</evidence>
<dbReference type="OrthoDB" id="408373at2759"/>
<comment type="caution">
    <text evidence="3">The sequence shown here is derived from an EMBL/GenBank/DDBJ whole genome shotgun (WGS) entry which is preliminary data.</text>
</comment>